<dbReference type="AlphaFoldDB" id="A0AA48RFQ8"/>
<protein>
    <submittedName>
        <fullName evidence="1">Uncharacterized protein</fullName>
    </submittedName>
</protein>
<dbReference type="InterPro" id="IPR018763">
    <property type="entry name" value="DUF2334"/>
</dbReference>
<dbReference type="EMBL" id="OY288114">
    <property type="protein sequence ID" value="CAJ0888495.1"/>
    <property type="molecule type" value="Genomic_DNA"/>
</dbReference>
<dbReference type="Gene3D" id="3.20.20.370">
    <property type="entry name" value="Glycoside hydrolase/deacetylase"/>
    <property type="match status" value="1"/>
</dbReference>
<dbReference type="InterPro" id="IPR011330">
    <property type="entry name" value="Glyco_hydro/deAcase_b/a-brl"/>
</dbReference>
<accession>A0AA48RFQ8</accession>
<name>A0AA48RFQ8_9ZZZZ</name>
<organism evidence="1">
    <name type="scientific">freshwater sediment metagenome</name>
    <dbReference type="NCBI Taxonomy" id="556182"/>
    <lineage>
        <taxon>unclassified sequences</taxon>
        <taxon>metagenomes</taxon>
        <taxon>ecological metagenomes</taxon>
    </lineage>
</organism>
<reference evidence="1" key="1">
    <citation type="submission" date="2023-07" db="EMBL/GenBank/DDBJ databases">
        <authorList>
            <person name="Pelsma A.J. K."/>
        </authorList>
    </citation>
    <scope>NUCLEOTIDE SEQUENCE</scope>
</reference>
<dbReference type="Pfam" id="PF10096">
    <property type="entry name" value="DUF2334"/>
    <property type="match status" value="1"/>
</dbReference>
<dbReference type="GO" id="GO:0005975">
    <property type="term" value="P:carbohydrate metabolic process"/>
    <property type="evidence" value="ECO:0007669"/>
    <property type="project" value="InterPro"/>
</dbReference>
<proteinExistence type="predicted"/>
<gene>
    <name evidence="1" type="ORF">AMST5_03882</name>
</gene>
<sequence length="254" mass="29606">MTARYLIRMDDACDTMDRKKWQKIEDLLDAFGIKPIVAVVPDNQDPELIIDPVDPAFWSKVRSWQKKGWTIAMHGCTHLMRATDAEIIIPFHRRSEFAGATFEVQSAAIKRSWTIFAEQGVEPTVWVAPAHSFDRLTLEALKQETPIRIISDGIAADSYFEHDFHWVPQQLWTLRERASGLWTVCLHPNSMDENGFFYLHSAIRDSYSSRLSCIQDLVLEERPKGLIDKAFELYFWQSDRVRRSLLKMRDLLYE</sequence>
<evidence type="ECO:0000313" key="1">
    <source>
        <dbReference type="EMBL" id="CAJ0888495.1"/>
    </source>
</evidence>
<dbReference type="SUPFAM" id="SSF88713">
    <property type="entry name" value="Glycoside hydrolase/deacetylase"/>
    <property type="match status" value="1"/>
</dbReference>